<sequence>MTRILSFLFLVTALVSCIEAKDSTVAPYGIFIPNAFSPNGDGVNDILKPVFPPSTPPLQSYNFEIYDGDLIQVFNTTDTSKAWDGKSSNGKTLPEATYYFNLNGEYVTGEKYEVSGGIALMRP</sequence>
<keyword evidence="3" id="KW-1185">Reference proteome</keyword>
<reference evidence="2 3" key="1">
    <citation type="journal article" date="2012" name="Stand. Genomic Sci.">
        <title>Genome sequence of the orange-pigmented seawater bacterium Owenweeksia hongkongensis type strain (UST20020801(T)).</title>
        <authorList>
            <person name="Riedel T."/>
            <person name="Held B."/>
            <person name="Nolan M."/>
            <person name="Lucas S."/>
            <person name="Lapidus A."/>
            <person name="Tice H."/>
            <person name="Del Rio T.G."/>
            <person name="Cheng J.F."/>
            <person name="Han C."/>
            <person name="Tapia R."/>
            <person name="Goodwin L.A."/>
            <person name="Pitluck S."/>
            <person name="Liolios K."/>
            <person name="Mavromatis K."/>
            <person name="Pagani I."/>
            <person name="Ivanova N."/>
            <person name="Mikhailova N."/>
            <person name="Pati A."/>
            <person name="Chen A."/>
            <person name="Palaniappan K."/>
            <person name="Rohde M."/>
            <person name="Tindall B.J."/>
            <person name="Detter J.C."/>
            <person name="Goker M."/>
            <person name="Woyke T."/>
            <person name="Bristow J."/>
            <person name="Eisen J.A."/>
            <person name="Markowitz V."/>
            <person name="Hugenholtz P."/>
            <person name="Klenk H.P."/>
            <person name="Kyrpides N.C."/>
        </authorList>
    </citation>
    <scope>NUCLEOTIDE SEQUENCE</scope>
    <source>
        <strain evidence="3">DSM 17368 / JCM 12287 / NRRL B-23963</strain>
    </source>
</reference>
<evidence type="ECO:0000313" key="2">
    <source>
        <dbReference type="EMBL" id="AEV32633.1"/>
    </source>
</evidence>
<dbReference type="HOGENOM" id="CLU_2012992_0_0_10"/>
<feature type="signal peptide" evidence="1">
    <location>
        <begin position="1"/>
        <end position="20"/>
    </location>
</feature>
<dbReference type="AlphaFoldDB" id="G8QZZ3"/>
<keyword evidence="1" id="KW-0732">Signal</keyword>
<dbReference type="Pfam" id="PF13585">
    <property type="entry name" value="CHU_C"/>
    <property type="match status" value="1"/>
</dbReference>
<dbReference type="RefSeq" id="WP_014201989.1">
    <property type="nucleotide sequence ID" value="NC_016599.1"/>
</dbReference>
<accession>G8QZZ3</accession>
<dbReference type="eggNOG" id="COG3291">
    <property type="taxonomic scope" value="Bacteria"/>
</dbReference>
<dbReference type="Proteomes" id="UP000005631">
    <property type="component" value="Chromosome"/>
</dbReference>
<evidence type="ECO:0008006" key="4">
    <source>
        <dbReference type="Google" id="ProtNLM"/>
    </source>
</evidence>
<gene>
    <name evidence="2" type="ordered locus">Oweho_1645</name>
</gene>
<proteinExistence type="predicted"/>
<protein>
    <recommendedName>
        <fullName evidence="4">Gliding motility-associated C-terminal domain-containing protein</fullName>
    </recommendedName>
</protein>
<organism evidence="2 3">
    <name type="scientific">Owenweeksia hongkongensis (strain DSM 17368 / CIP 108786 / JCM 12287 / NRRL B-23963 / UST20020801)</name>
    <dbReference type="NCBI Taxonomy" id="926562"/>
    <lineage>
        <taxon>Bacteria</taxon>
        <taxon>Pseudomonadati</taxon>
        <taxon>Bacteroidota</taxon>
        <taxon>Flavobacteriia</taxon>
        <taxon>Flavobacteriales</taxon>
        <taxon>Owenweeksiaceae</taxon>
        <taxon>Owenweeksia</taxon>
    </lineage>
</organism>
<name>G8QZZ3_OWEHD</name>
<evidence type="ECO:0000256" key="1">
    <source>
        <dbReference type="SAM" id="SignalP"/>
    </source>
</evidence>
<evidence type="ECO:0000313" key="3">
    <source>
        <dbReference type="Proteomes" id="UP000005631"/>
    </source>
</evidence>
<dbReference type="InterPro" id="IPR026341">
    <property type="entry name" value="T9SS_type_B"/>
</dbReference>
<dbReference type="OrthoDB" id="9765926at2"/>
<dbReference type="NCBIfam" id="TIGR04131">
    <property type="entry name" value="Bac_Flav_CTERM"/>
    <property type="match status" value="1"/>
</dbReference>
<dbReference type="STRING" id="926562.Oweho_1645"/>
<dbReference type="EMBL" id="CP003156">
    <property type="protein sequence ID" value="AEV32633.1"/>
    <property type="molecule type" value="Genomic_DNA"/>
</dbReference>
<feature type="chain" id="PRO_5003514109" description="Gliding motility-associated C-terminal domain-containing protein" evidence="1">
    <location>
        <begin position="21"/>
        <end position="123"/>
    </location>
</feature>
<dbReference type="PROSITE" id="PS51257">
    <property type="entry name" value="PROKAR_LIPOPROTEIN"/>
    <property type="match status" value="1"/>
</dbReference>
<dbReference type="KEGG" id="oho:Oweho_1645"/>